<gene>
    <name evidence="3" type="ORF">Hypma_004781</name>
</gene>
<comment type="caution">
    <text evidence="3">The sequence shown here is derived from an EMBL/GenBank/DDBJ whole genome shotgun (WGS) entry which is preliminary data.</text>
</comment>
<accession>A0A369J1C2</accession>
<dbReference type="GO" id="GO:0004672">
    <property type="term" value="F:protein kinase activity"/>
    <property type="evidence" value="ECO:0007669"/>
    <property type="project" value="InterPro"/>
</dbReference>
<reference evidence="3" key="1">
    <citation type="submission" date="2018-04" db="EMBL/GenBank/DDBJ databases">
        <title>Whole genome sequencing of Hypsizygus marmoreus.</title>
        <authorList>
            <person name="Choi I.-G."/>
            <person name="Min B."/>
            <person name="Kim J.-G."/>
            <person name="Kim S."/>
            <person name="Oh Y.-L."/>
            <person name="Kong W.-S."/>
            <person name="Park H."/>
            <person name="Jeong J."/>
            <person name="Song E.-S."/>
        </authorList>
    </citation>
    <scope>NUCLEOTIDE SEQUENCE [LARGE SCALE GENOMIC DNA]</scope>
    <source>
        <strain evidence="3">51987-8</strain>
    </source>
</reference>
<dbReference type="Pfam" id="PF17667">
    <property type="entry name" value="Pkinase_fungal"/>
    <property type="match status" value="1"/>
</dbReference>
<keyword evidence="4" id="KW-1185">Reference proteome</keyword>
<feature type="region of interest" description="Disordered" evidence="1">
    <location>
        <begin position="696"/>
        <end position="764"/>
    </location>
</feature>
<dbReference type="OrthoDB" id="5592585at2759"/>
<sequence>MSMSELQRSLQGSTPKPGGSPIKKSVQGSHAFSAGPPPSALENRNKMADEMRGHWVGPMPVQEFLDDFLPPDKVQGVKAAPQLPNYFNGIKKTKVEREMYGEFIKLVHDGKLNLIPGFKFIDTSNHPDHESRDGKKIKPDPTMYKETVDTSKNVTQFGELELNVEFKTDTSHEPFDDHQGRDGNFESTTKMGKDCRGQLANYATEWCSRQHRLFAFSIFISDPYVRFIRWDRSGAIVSARFDFRTNSQPLIDFLWRFTRLENDTLRGKDETVRPADAEETALAHKHLEEWKSPYERPVIVLQIEDREFIAWGSMSDAESLTGRATRAYPVYEKATELCLFLKDTWRAVTLEKESEILKMLNSKSVRNVPTFVCGDDISHHITLSASYGTEDVPLPTNPSNVATDTNVNDASSKTCISTNNPVTERKPWKIGKNRLVTRVHHRFTEDFIGLPLKKFTSTKELMTAIFDAFIAHYDAYTLCNILHRDISSKNILMRRTGGGGILNDWDLAKKVGDDTPRHHERTGTWQFISTYNLRRHGKPHTVQDDLESFVLVVLYLVLRYTDHNKTEAGNLTTIMTEVFDSYLIWADHTVTGGYAKSAMFRDREFIGWDFEVSGNIPLNSWLDVALTAVKGWHEHLVRLESQAATAAKADPFLLLTKPKSNPVSGDSEELKDHSMLLDFWQRALLHPQWPTGDGPQDHLVDYYKGGHSSRGPNSAGSTGKRAFNDPHEDEDVPKPKKIKSSGNGVFRSKGSQSRLSITTTINDT</sequence>
<feature type="compositionally biased region" description="Polar residues" evidence="1">
    <location>
        <begin position="749"/>
        <end position="764"/>
    </location>
</feature>
<dbReference type="PROSITE" id="PS00109">
    <property type="entry name" value="PROTEIN_KINASE_TYR"/>
    <property type="match status" value="1"/>
</dbReference>
<dbReference type="Gene3D" id="1.10.510.10">
    <property type="entry name" value="Transferase(Phosphotransferase) domain 1"/>
    <property type="match status" value="1"/>
</dbReference>
<dbReference type="InterPro" id="IPR040976">
    <property type="entry name" value="Pkinase_fungal"/>
</dbReference>
<dbReference type="Proteomes" id="UP000076154">
    <property type="component" value="Unassembled WGS sequence"/>
</dbReference>
<name>A0A369J1C2_HYPMA</name>
<organism evidence="3 4">
    <name type="scientific">Hypsizygus marmoreus</name>
    <name type="common">White beech mushroom</name>
    <name type="synonym">Agaricus marmoreus</name>
    <dbReference type="NCBI Taxonomy" id="39966"/>
    <lineage>
        <taxon>Eukaryota</taxon>
        <taxon>Fungi</taxon>
        <taxon>Dikarya</taxon>
        <taxon>Basidiomycota</taxon>
        <taxon>Agaricomycotina</taxon>
        <taxon>Agaricomycetes</taxon>
        <taxon>Agaricomycetidae</taxon>
        <taxon>Agaricales</taxon>
        <taxon>Tricholomatineae</taxon>
        <taxon>Lyophyllaceae</taxon>
        <taxon>Hypsizygus</taxon>
    </lineage>
</organism>
<dbReference type="InterPro" id="IPR008266">
    <property type="entry name" value="Tyr_kinase_AS"/>
</dbReference>
<dbReference type="PANTHER" id="PTHR38248:SF2">
    <property type="entry name" value="FUNK1 11"/>
    <property type="match status" value="1"/>
</dbReference>
<dbReference type="SUPFAM" id="SSF56112">
    <property type="entry name" value="Protein kinase-like (PK-like)"/>
    <property type="match status" value="1"/>
</dbReference>
<feature type="region of interest" description="Disordered" evidence="1">
    <location>
        <begin position="1"/>
        <end position="43"/>
    </location>
</feature>
<proteinExistence type="predicted"/>
<evidence type="ECO:0000256" key="1">
    <source>
        <dbReference type="SAM" id="MobiDB-lite"/>
    </source>
</evidence>
<evidence type="ECO:0000259" key="2">
    <source>
        <dbReference type="Pfam" id="PF17667"/>
    </source>
</evidence>
<protein>
    <recommendedName>
        <fullName evidence="2">Fungal-type protein kinase domain-containing protein</fullName>
    </recommendedName>
</protein>
<dbReference type="InParanoid" id="A0A369J1C2"/>
<evidence type="ECO:0000313" key="4">
    <source>
        <dbReference type="Proteomes" id="UP000076154"/>
    </source>
</evidence>
<dbReference type="PANTHER" id="PTHR38248">
    <property type="entry name" value="FUNK1 6"/>
    <property type="match status" value="1"/>
</dbReference>
<dbReference type="AlphaFoldDB" id="A0A369J1C2"/>
<dbReference type="InterPro" id="IPR011009">
    <property type="entry name" value="Kinase-like_dom_sf"/>
</dbReference>
<dbReference type="EMBL" id="LUEZ02000184">
    <property type="protein sequence ID" value="RDB15192.1"/>
    <property type="molecule type" value="Genomic_DNA"/>
</dbReference>
<evidence type="ECO:0000313" key="3">
    <source>
        <dbReference type="EMBL" id="RDB15192.1"/>
    </source>
</evidence>
<feature type="compositionally biased region" description="Polar residues" evidence="1">
    <location>
        <begin position="1"/>
        <end position="14"/>
    </location>
</feature>
<feature type="domain" description="Fungal-type protein kinase" evidence="2">
    <location>
        <begin position="190"/>
        <end position="556"/>
    </location>
</feature>